<gene>
    <name evidence="6" type="ORF">HMPREF1318_1799</name>
</gene>
<dbReference type="GO" id="GO:0004564">
    <property type="term" value="F:beta-fructofuranosidase activity"/>
    <property type="evidence" value="ECO:0007669"/>
    <property type="project" value="UniProtKB-EC"/>
</dbReference>
<dbReference type="SMART" id="SM00640">
    <property type="entry name" value="Glyco_32"/>
    <property type="match status" value="1"/>
</dbReference>
<keyword evidence="4" id="KW-0326">Glycosidase</keyword>
<comment type="caution">
    <text evidence="6">The sequence shown here is derived from an EMBL/GenBank/DDBJ whole genome shotgun (WGS) entry which is preliminary data.</text>
</comment>
<dbReference type="EMBL" id="AKFT01000173">
    <property type="protein sequence ID" value="EJF39748.1"/>
    <property type="molecule type" value="Genomic_DNA"/>
</dbReference>
<organism evidence="6 7">
    <name type="scientific">Actinomyces massiliensis F0489</name>
    <dbReference type="NCBI Taxonomy" id="1125718"/>
    <lineage>
        <taxon>Bacteria</taxon>
        <taxon>Bacillati</taxon>
        <taxon>Actinomycetota</taxon>
        <taxon>Actinomycetes</taxon>
        <taxon>Actinomycetales</taxon>
        <taxon>Actinomycetaceae</taxon>
        <taxon>Actinomyces</taxon>
    </lineage>
</organism>
<evidence type="ECO:0000313" key="7">
    <source>
        <dbReference type="Proteomes" id="UP000002941"/>
    </source>
</evidence>
<comment type="similarity">
    <text evidence="1">Belongs to the glycosyl hydrolase 32 family.</text>
</comment>
<dbReference type="InterPro" id="IPR051214">
    <property type="entry name" value="GH32_Enzymes"/>
</dbReference>
<dbReference type="SUPFAM" id="SSF75005">
    <property type="entry name" value="Arabinanase/levansucrase/invertase"/>
    <property type="match status" value="1"/>
</dbReference>
<dbReference type="AlphaFoldDB" id="J1H3E8"/>
<dbReference type="PANTHER" id="PTHR43101:SF1">
    <property type="entry name" value="BETA-FRUCTOSIDASE"/>
    <property type="match status" value="1"/>
</dbReference>
<keyword evidence="7" id="KW-1185">Reference proteome</keyword>
<accession>J1H3E8</accession>
<name>J1H3E8_9ACTO</name>
<protein>
    <recommendedName>
        <fullName evidence="2">beta-fructofuranosidase</fullName>
        <ecNumber evidence="2">3.2.1.26</ecNumber>
    </recommendedName>
</protein>
<dbReference type="Proteomes" id="UP000002941">
    <property type="component" value="Unassembled WGS sequence"/>
</dbReference>
<evidence type="ECO:0000313" key="6">
    <source>
        <dbReference type="EMBL" id="EJF39748.1"/>
    </source>
</evidence>
<dbReference type="EC" id="3.2.1.26" evidence="2"/>
<dbReference type="InterPro" id="IPR013148">
    <property type="entry name" value="Glyco_hydro_32_N"/>
</dbReference>
<dbReference type="OrthoDB" id="9759709at2"/>
<dbReference type="RefSeq" id="WP_008732586.1">
    <property type="nucleotide sequence ID" value="NZ_AKFT01000173.1"/>
</dbReference>
<dbReference type="CDD" id="cd08995">
    <property type="entry name" value="GH32_EcAec43-like"/>
    <property type="match status" value="1"/>
</dbReference>
<keyword evidence="3 6" id="KW-0378">Hydrolase</keyword>
<evidence type="ECO:0000256" key="3">
    <source>
        <dbReference type="ARBA" id="ARBA00022801"/>
    </source>
</evidence>
<dbReference type="GO" id="GO:0005975">
    <property type="term" value="P:carbohydrate metabolic process"/>
    <property type="evidence" value="ECO:0007669"/>
    <property type="project" value="InterPro"/>
</dbReference>
<sequence length="472" mass="53972">MTQQVFFRPRPDWVGDVIPYSDGGELKLYYLHECRREPTCGTPWHLVTTTDLVHYEERGEVLPSGGDGAEDFNAYTGSVVRDDDGEYHLYYTANNPGRLAPDGRSLQLVAHATSTDLVTWVKHPEDTFGAPEGYDPADWRDPFVYRDPDGEGWSLILAARHSEGAERRRGVVARLVSDDLRTWRPTAPLWDPRRFITQECPELFRMGQWWYLVYSEFTDRFVTRYRMSRSPQGPWLAPERDTIDGRGFYAAKSAQWDGRRIFFGWIASRQDERDDGRWLWAGTLAALEAVQAADGTLDFRQPREVLEAYSQPDYHLRAPLRMGSAERYESAVLTDVLPRDVRIEADLEWEPGTREISLLIRTDSEGENGYVLRLEPALSRMVLDRWPRQVHGTEQWHISGDVPHFIELERPIDLAGRRAHIDVLIKDELLQCCVNRSVCLSASVYDHPSGRVGLAVLDGAATCTRLDTFLAS</sequence>
<evidence type="ECO:0000256" key="4">
    <source>
        <dbReference type="ARBA" id="ARBA00023295"/>
    </source>
</evidence>
<dbReference type="Pfam" id="PF00251">
    <property type="entry name" value="Glyco_hydro_32N"/>
    <property type="match status" value="1"/>
</dbReference>
<evidence type="ECO:0000256" key="1">
    <source>
        <dbReference type="ARBA" id="ARBA00009902"/>
    </source>
</evidence>
<dbReference type="Gene3D" id="2.115.10.20">
    <property type="entry name" value="Glycosyl hydrolase domain, family 43"/>
    <property type="match status" value="1"/>
</dbReference>
<feature type="domain" description="Glycosyl hydrolase family 32 N-terminal" evidence="5">
    <location>
        <begin position="22"/>
        <end position="293"/>
    </location>
</feature>
<dbReference type="eggNOG" id="COG1621">
    <property type="taxonomic scope" value="Bacteria"/>
</dbReference>
<dbReference type="Gene3D" id="2.60.120.560">
    <property type="entry name" value="Exo-inulinase, domain 1"/>
    <property type="match status" value="1"/>
</dbReference>
<dbReference type="PANTHER" id="PTHR43101">
    <property type="entry name" value="BETA-FRUCTOSIDASE"/>
    <property type="match status" value="1"/>
</dbReference>
<dbReference type="InterPro" id="IPR001362">
    <property type="entry name" value="Glyco_hydro_32"/>
</dbReference>
<evidence type="ECO:0000259" key="5">
    <source>
        <dbReference type="Pfam" id="PF00251"/>
    </source>
</evidence>
<evidence type="ECO:0000256" key="2">
    <source>
        <dbReference type="ARBA" id="ARBA00012758"/>
    </source>
</evidence>
<reference evidence="6 7" key="1">
    <citation type="submission" date="2012-05" db="EMBL/GenBank/DDBJ databases">
        <authorList>
            <person name="Harkins D.M."/>
            <person name="Madupu R."/>
            <person name="Durkin A.S."/>
            <person name="Torralba M."/>
            <person name="Methe B."/>
            <person name="Sutton G.G."/>
            <person name="Nelson K.E."/>
        </authorList>
    </citation>
    <scope>NUCLEOTIDE SEQUENCE [LARGE SCALE GENOMIC DNA]</scope>
    <source>
        <strain evidence="6 7">F0489</strain>
    </source>
</reference>
<dbReference type="InterPro" id="IPR023296">
    <property type="entry name" value="Glyco_hydro_beta-prop_sf"/>
</dbReference>
<proteinExistence type="inferred from homology"/>
<dbReference type="PATRIC" id="fig|1125718.3.peg.2130"/>